<dbReference type="SUPFAM" id="SSF56112">
    <property type="entry name" value="Protein kinase-like (PK-like)"/>
    <property type="match status" value="1"/>
</dbReference>
<feature type="compositionally biased region" description="Polar residues" evidence="6">
    <location>
        <begin position="515"/>
        <end position="529"/>
    </location>
</feature>
<dbReference type="InterPro" id="IPR008271">
    <property type="entry name" value="Ser/Thr_kinase_AS"/>
</dbReference>
<dbReference type="InterPro" id="IPR000719">
    <property type="entry name" value="Prot_kinase_dom"/>
</dbReference>
<evidence type="ECO:0000256" key="5">
    <source>
        <dbReference type="ARBA" id="ARBA00022840"/>
    </source>
</evidence>
<dbReference type="InterPro" id="IPR050494">
    <property type="entry name" value="Ser_Thr_dual-spec_kinase"/>
</dbReference>
<evidence type="ECO:0000256" key="4">
    <source>
        <dbReference type="ARBA" id="ARBA00022777"/>
    </source>
</evidence>
<dbReference type="GO" id="GO:0004713">
    <property type="term" value="F:protein tyrosine kinase activity"/>
    <property type="evidence" value="ECO:0007669"/>
    <property type="project" value="TreeGrafter"/>
</dbReference>
<keyword evidence="5" id="KW-0067">ATP-binding</keyword>
<dbReference type="PROSITE" id="PS00108">
    <property type="entry name" value="PROTEIN_KINASE_ST"/>
    <property type="match status" value="1"/>
</dbReference>
<dbReference type="Pfam" id="PF00069">
    <property type="entry name" value="Pkinase"/>
    <property type="match status" value="1"/>
</dbReference>
<evidence type="ECO:0000259" key="7">
    <source>
        <dbReference type="PROSITE" id="PS50011"/>
    </source>
</evidence>
<dbReference type="SMART" id="SM00220">
    <property type="entry name" value="S_TKc"/>
    <property type="match status" value="1"/>
</dbReference>
<evidence type="ECO:0000256" key="3">
    <source>
        <dbReference type="ARBA" id="ARBA00022741"/>
    </source>
</evidence>
<dbReference type="AlphaFoldDB" id="A0A8H7S1P8"/>
<comment type="caution">
    <text evidence="8">The sequence shown here is derived from an EMBL/GenBank/DDBJ whole genome shotgun (WGS) entry which is preliminary data.</text>
</comment>
<reference evidence="8 9" key="1">
    <citation type="submission" date="2020-12" db="EMBL/GenBank/DDBJ databases">
        <title>Metabolic potential, ecology and presence of endohyphal bacteria is reflected in genomic diversity of Mucoromycotina.</title>
        <authorList>
            <person name="Muszewska A."/>
            <person name="Okrasinska A."/>
            <person name="Steczkiewicz K."/>
            <person name="Drgas O."/>
            <person name="Orlowska M."/>
            <person name="Perlinska-Lenart U."/>
            <person name="Aleksandrzak-Piekarczyk T."/>
            <person name="Szatraj K."/>
            <person name="Zielenkiewicz U."/>
            <person name="Pilsyk S."/>
            <person name="Malc E."/>
            <person name="Mieczkowski P."/>
            <person name="Kruszewska J.S."/>
            <person name="Biernat P."/>
            <person name="Pawlowska J."/>
        </authorList>
    </citation>
    <scope>NUCLEOTIDE SEQUENCE [LARGE SCALE GENOMIC DNA]</scope>
    <source>
        <strain evidence="8 9">CBS 142.35</strain>
    </source>
</reference>
<dbReference type="Proteomes" id="UP000646827">
    <property type="component" value="Unassembled WGS sequence"/>
</dbReference>
<dbReference type="OrthoDB" id="9332038at2759"/>
<evidence type="ECO:0000313" key="8">
    <source>
        <dbReference type="EMBL" id="KAG2219901.1"/>
    </source>
</evidence>
<evidence type="ECO:0000313" key="9">
    <source>
        <dbReference type="Proteomes" id="UP000646827"/>
    </source>
</evidence>
<feature type="compositionally biased region" description="Low complexity" evidence="6">
    <location>
        <begin position="854"/>
        <end position="875"/>
    </location>
</feature>
<feature type="compositionally biased region" description="Polar residues" evidence="6">
    <location>
        <begin position="29"/>
        <end position="49"/>
    </location>
</feature>
<gene>
    <name evidence="8" type="ORF">INT45_008538</name>
</gene>
<dbReference type="InterPro" id="IPR011009">
    <property type="entry name" value="Kinase-like_dom_sf"/>
</dbReference>
<evidence type="ECO:0000256" key="6">
    <source>
        <dbReference type="SAM" id="MobiDB-lite"/>
    </source>
</evidence>
<feature type="region of interest" description="Disordered" evidence="6">
    <location>
        <begin position="604"/>
        <end position="630"/>
    </location>
</feature>
<sequence length="964" mass="108236">MYTTYPSKQQQQYYTAALTGPAKTDLPPSLQTTSWHRGSESFTSRTNSLRSKKDEEQDWDSDSELDQAQVREATLIYRPGPTTSKSTPFYSMLVEPTLSLGEQWPKNSHRGFQKVIPGRRHKVRPGSTSNSSSTVANATEQYNKDKPLYAMTVRLAETFQRHDPEYRFDGERTNTKRVLTKPSKPAMNDGFDNENCDYILRVNEILGDDKDYQYRVIDLLGQGTFGQVVKCVRISTGQLYSVKVIKNKRAYRTQSRMEVEILKQAGNNFHNSLANLNQKLGSDDGDHVLQLEHTFNHKNHLCLVFELLSFNLYDLIKQNGFKGLSLNLVRVFALQLLDSLALLKKARIIHCDLKPENVLLKSVKSPTIKVIDFGSACHDSSHVYTYIQSRFYRSPEILLGLPYTSAIDMWSLGCIIAELFIGIPLFPGSSEYNQLGRIVEMLGQPPQDMLDKGKSTAQFYNRETLPNGKFNYKMKNREQYGKEQGKNELPGKRYFAQTELSALILEYSHKTSFSSRHLHQSQQQNTNKSIVDEQERQRVPNKRYHVDLQMRHSLVNFLEGLLQLNPIKRWSPMEARYHPFITGEPYLEPYNPDVHMKSAIQSHKISKITKQQQPSKQQEQNPLDGIMEDGPTEATLRSLEAAATAVAARRQANFVTNARSASSTMANPTDSNKSTATRVRAQSLGIANAPTQIKNLAQDIQAHPIEDSQQQQNGSNGRHVRPHNEYSSNMAPIRVTPRHQHQHARSQGNLAGLLSPQAPLREQQQQQQQQRQQQQQQTVGLIEVQPSQGGGGSDSNSSLEKHTVYGSGSTELLPPESASRKVKIASQVRVRYGSKDSIRMPDEVHGSKRNSNTSGDLLLLQQPSSQANSSSTSSLMHHHHKATENTNNGWLLEQASTTVVRPTGRNPHAGEAAGGLIMMRQQDKANTNHLSLPSAPSVSNGGKRVAQAFKRRTSMMSGNGSANM</sequence>
<evidence type="ECO:0000256" key="1">
    <source>
        <dbReference type="ARBA" id="ARBA00022527"/>
    </source>
</evidence>
<dbReference type="PROSITE" id="PS50011">
    <property type="entry name" value="PROTEIN_KINASE_DOM"/>
    <property type="match status" value="1"/>
</dbReference>
<dbReference type="GO" id="GO:0005737">
    <property type="term" value="C:cytoplasm"/>
    <property type="evidence" value="ECO:0007669"/>
    <property type="project" value="TreeGrafter"/>
</dbReference>
<feature type="domain" description="Protein kinase" evidence="7">
    <location>
        <begin position="214"/>
        <end position="581"/>
    </location>
</feature>
<feature type="compositionally biased region" description="Basic and acidic residues" evidence="6">
    <location>
        <begin position="833"/>
        <end position="846"/>
    </location>
</feature>
<keyword evidence="1" id="KW-0723">Serine/threonine-protein kinase</keyword>
<feature type="region of interest" description="Disordered" evidence="6">
    <location>
        <begin position="658"/>
        <end position="677"/>
    </location>
</feature>
<dbReference type="Gene3D" id="1.10.510.10">
    <property type="entry name" value="Transferase(Phosphotransferase) domain 1"/>
    <property type="match status" value="1"/>
</dbReference>
<proteinExistence type="predicted"/>
<dbReference type="GO" id="GO:0004674">
    <property type="term" value="F:protein serine/threonine kinase activity"/>
    <property type="evidence" value="ECO:0007669"/>
    <property type="project" value="UniProtKB-KW"/>
</dbReference>
<accession>A0A8H7S1P8</accession>
<dbReference type="GO" id="GO:0005634">
    <property type="term" value="C:nucleus"/>
    <property type="evidence" value="ECO:0007669"/>
    <property type="project" value="TreeGrafter"/>
</dbReference>
<feature type="compositionally biased region" description="Low complexity" evidence="6">
    <location>
        <begin position="608"/>
        <end position="620"/>
    </location>
</feature>
<name>A0A8H7S1P8_9FUNG</name>
<dbReference type="GO" id="GO:0005524">
    <property type="term" value="F:ATP binding"/>
    <property type="evidence" value="ECO:0007669"/>
    <property type="project" value="UniProtKB-KW"/>
</dbReference>
<protein>
    <recommendedName>
        <fullName evidence="7">Protein kinase domain-containing protein</fullName>
    </recommendedName>
</protein>
<keyword evidence="4" id="KW-0418">Kinase</keyword>
<feature type="compositionally biased region" description="Low complexity" evidence="6">
    <location>
        <begin position="763"/>
        <end position="777"/>
    </location>
</feature>
<evidence type="ECO:0000256" key="2">
    <source>
        <dbReference type="ARBA" id="ARBA00022679"/>
    </source>
</evidence>
<dbReference type="EMBL" id="JAEPRB010000159">
    <property type="protein sequence ID" value="KAG2219901.1"/>
    <property type="molecule type" value="Genomic_DNA"/>
</dbReference>
<dbReference type="PANTHER" id="PTHR24058">
    <property type="entry name" value="DUAL SPECIFICITY PROTEIN KINASE"/>
    <property type="match status" value="1"/>
</dbReference>
<keyword evidence="2" id="KW-0808">Transferase</keyword>
<dbReference type="Gene3D" id="3.30.200.20">
    <property type="entry name" value="Phosphorylase Kinase, domain 1"/>
    <property type="match status" value="1"/>
</dbReference>
<feature type="region of interest" description="Disordered" evidence="6">
    <location>
        <begin position="515"/>
        <end position="538"/>
    </location>
</feature>
<organism evidence="8 9">
    <name type="scientific">Circinella minor</name>
    <dbReference type="NCBI Taxonomy" id="1195481"/>
    <lineage>
        <taxon>Eukaryota</taxon>
        <taxon>Fungi</taxon>
        <taxon>Fungi incertae sedis</taxon>
        <taxon>Mucoromycota</taxon>
        <taxon>Mucoromycotina</taxon>
        <taxon>Mucoromycetes</taxon>
        <taxon>Mucorales</taxon>
        <taxon>Lichtheimiaceae</taxon>
        <taxon>Circinella</taxon>
    </lineage>
</organism>
<dbReference type="PANTHER" id="PTHR24058:SF17">
    <property type="entry name" value="HOMEODOMAIN INTERACTING PROTEIN KINASE, ISOFORM D"/>
    <property type="match status" value="1"/>
</dbReference>
<feature type="region of interest" description="Disordered" evidence="6">
    <location>
        <begin position="20"/>
        <end position="64"/>
    </location>
</feature>
<feature type="region of interest" description="Disordered" evidence="6">
    <location>
        <begin position="759"/>
        <end position="890"/>
    </location>
</feature>
<keyword evidence="9" id="KW-1185">Reference proteome</keyword>
<keyword evidence="3" id="KW-0547">Nucleotide-binding</keyword>